<comment type="caution">
    <text evidence="1">The sequence shown here is derived from an EMBL/GenBank/DDBJ whole genome shotgun (WGS) entry which is preliminary data.</text>
</comment>
<evidence type="ECO:0000313" key="1">
    <source>
        <dbReference type="EMBL" id="NOU63306.1"/>
    </source>
</evidence>
<organism evidence="1 2">
    <name type="scientific">Paenibacillus plantarum</name>
    <dbReference type="NCBI Taxonomy" id="2654975"/>
    <lineage>
        <taxon>Bacteria</taxon>
        <taxon>Bacillati</taxon>
        <taxon>Bacillota</taxon>
        <taxon>Bacilli</taxon>
        <taxon>Bacillales</taxon>
        <taxon>Paenibacillaceae</taxon>
        <taxon>Paenibacillus</taxon>
    </lineage>
</organism>
<name>A0ABX1X4Z0_9BACL</name>
<keyword evidence="2" id="KW-1185">Reference proteome</keyword>
<evidence type="ECO:0000313" key="2">
    <source>
        <dbReference type="Proteomes" id="UP000653578"/>
    </source>
</evidence>
<dbReference type="InterPro" id="IPR036380">
    <property type="entry name" value="Isochorismatase-like_sf"/>
</dbReference>
<sequence>MIITVPTNYYKQFDADFTMEVPGEGYGGWKKTDLELNTERTALVVLHAWDVGTLEQFPGWHRAVEYFPRADEICSSILPELMGVCRNNGVTVLHVIEPIGSYYQAYPGYHRAVELAGAVSLPLEQIEKDEMLLKLEKFKSEEAFPGKHNLEDIERGFGRLDIPMAVRPEGNEGVAATSDQLFALCKEKGINHLIYAGFALNACIMLNPGGMIDMRRRGIFCSAVSQAVTAVENKETASRQLAKELSLWQVALFFGFTYDVDDLVHAIQNK</sequence>
<dbReference type="Proteomes" id="UP000653578">
    <property type="component" value="Unassembled WGS sequence"/>
</dbReference>
<dbReference type="RefSeq" id="WP_171629106.1">
    <property type="nucleotide sequence ID" value="NZ_WHNY01000012.1"/>
</dbReference>
<protein>
    <recommendedName>
        <fullName evidence="3">Isochorismatase family protein</fullName>
    </recommendedName>
</protein>
<dbReference type="Gene3D" id="3.40.50.850">
    <property type="entry name" value="Isochorismatase-like"/>
    <property type="match status" value="1"/>
</dbReference>
<dbReference type="EMBL" id="WHNY01000012">
    <property type="protein sequence ID" value="NOU63306.1"/>
    <property type="molecule type" value="Genomic_DNA"/>
</dbReference>
<reference evidence="1 2" key="1">
    <citation type="submission" date="2019-10" db="EMBL/GenBank/DDBJ databases">
        <title>Description of Paenibacillus humi sp. nov.</title>
        <authorList>
            <person name="Carlier A."/>
            <person name="Qi S."/>
        </authorList>
    </citation>
    <scope>NUCLEOTIDE SEQUENCE [LARGE SCALE GENOMIC DNA]</scope>
    <source>
        <strain evidence="1 2">LMG 31461</strain>
    </source>
</reference>
<evidence type="ECO:0008006" key="3">
    <source>
        <dbReference type="Google" id="ProtNLM"/>
    </source>
</evidence>
<accession>A0ABX1X4Z0</accession>
<proteinExistence type="predicted"/>
<gene>
    <name evidence="1" type="ORF">GC096_04520</name>
</gene>